<feature type="transmembrane region" description="Helical" evidence="4">
    <location>
        <begin position="44"/>
        <end position="61"/>
    </location>
</feature>
<dbReference type="Gene3D" id="6.10.140.1320">
    <property type="match status" value="1"/>
</dbReference>
<evidence type="ECO:0000256" key="3">
    <source>
        <dbReference type="ARBA" id="ARBA00023136"/>
    </source>
</evidence>
<proteinExistence type="predicted"/>
<accession>A0A4Y8RAH5</accession>
<dbReference type="Proteomes" id="UP000298179">
    <property type="component" value="Unassembled WGS sequence"/>
</dbReference>
<reference evidence="6 7" key="1">
    <citation type="submission" date="2019-03" db="EMBL/GenBank/DDBJ databases">
        <title>Jiella endophytica sp. nov., a novel endophytic bacterium isolated from root of Ficus microcarpa Linn. f.</title>
        <authorList>
            <person name="Tuo L."/>
        </authorList>
    </citation>
    <scope>NUCLEOTIDE SEQUENCE [LARGE SCALE GENOMIC DNA]</scope>
    <source>
        <strain evidence="6 7">CBS5Q-3</strain>
    </source>
</reference>
<dbReference type="Pfam" id="PF04588">
    <property type="entry name" value="HIG_1_N"/>
    <property type="match status" value="1"/>
</dbReference>
<feature type="domain" description="HIG1" evidence="5">
    <location>
        <begin position="1"/>
        <end position="63"/>
    </location>
</feature>
<keyword evidence="3 4" id="KW-0472">Membrane</keyword>
<gene>
    <name evidence="6" type="ORF">E3C22_21320</name>
</gene>
<dbReference type="AlphaFoldDB" id="A0A4Y8RAH5"/>
<evidence type="ECO:0000313" key="7">
    <source>
        <dbReference type="Proteomes" id="UP000298179"/>
    </source>
</evidence>
<sequence length="63" mass="6674">MSSFLTYMALLVMIVTAGVLLAGLVNMMRGGSGNTSQKLMRARVMLQGLAVILIVGVLLLAKH</sequence>
<keyword evidence="2 4" id="KW-1133">Transmembrane helix</keyword>
<dbReference type="OrthoDB" id="7951376at2"/>
<evidence type="ECO:0000313" key="6">
    <source>
        <dbReference type="EMBL" id="TFF18764.1"/>
    </source>
</evidence>
<dbReference type="InterPro" id="IPR007667">
    <property type="entry name" value="Hypoxia_induced_domain"/>
</dbReference>
<comment type="caution">
    <text evidence="6">The sequence shown here is derived from an EMBL/GenBank/DDBJ whole genome shotgun (WGS) entry which is preliminary data.</text>
</comment>
<evidence type="ECO:0000259" key="5">
    <source>
        <dbReference type="PROSITE" id="PS51503"/>
    </source>
</evidence>
<feature type="transmembrane region" description="Helical" evidence="4">
    <location>
        <begin position="6"/>
        <end position="24"/>
    </location>
</feature>
<evidence type="ECO:0000256" key="2">
    <source>
        <dbReference type="ARBA" id="ARBA00022989"/>
    </source>
</evidence>
<keyword evidence="1 4" id="KW-0812">Transmembrane</keyword>
<dbReference type="EMBL" id="SOZD01000008">
    <property type="protein sequence ID" value="TFF18764.1"/>
    <property type="molecule type" value="Genomic_DNA"/>
</dbReference>
<evidence type="ECO:0000256" key="4">
    <source>
        <dbReference type="SAM" id="Phobius"/>
    </source>
</evidence>
<keyword evidence="7" id="KW-1185">Reference proteome</keyword>
<evidence type="ECO:0000256" key="1">
    <source>
        <dbReference type="ARBA" id="ARBA00022692"/>
    </source>
</evidence>
<organism evidence="6 7">
    <name type="scientific">Jiella endophytica</name>
    <dbReference type="NCBI Taxonomy" id="2558362"/>
    <lineage>
        <taxon>Bacteria</taxon>
        <taxon>Pseudomonadati</taxon>
        <taxon>Pseudomonadota</taxon>
        <taxon>Alphaproteobacteria</taxon>
        <taxon>Hyphomicrobiales</taxon>
        <taxon>Aurantimonadaceae</taxon>
        <taxon>Jiella</taxon>
    </lineage>
</organism>
<dbReference type="NCBIfam" id="NF033233">
    <property type="entry name" value="twin_helix"/>
    <property type="match status" value="1"/>
</dbReference>
<dbReference type="RefSeq" id="WP_134763904.1">
    <property type="nucleotide sequence ID" value="NZ_SOZD01000008.1"/>
</dbReference>
<name>A0A4Y8RAH5_9HYPH</name>
<dbReference type="PROSITE" id="PS51503">
    <property type="entry name" value="HIG1"/>
    <property type="match status" value="1"/>
</dbReference>
<protein>
    <submittedName>
        <fullName evidence="6">Twin transmembrane helix small protein</fullName>
    </submittedName>
</protein>